<dbReference type="AlphaFoldDB" id="A0A2I0TSH1"/>
<dbReference type="Proteomes" id="UP000233556">
    <property type="component" value="Unassembled WGS sequence"/>
</dbReference>
<accession>A0A2I0TSH1</accession>
<gene>
    <name evidence="1" type="ORF">llap_12970</name>
</gene>
<protein>
    <submittedName>
        <fullName evidence="1">Uncharacterized protein</fullName>
    </submittedName>
</protein>
<dbReference type="EMBL" id="KZ507496">
    <property type="protein sequence ID" value="PKU36727.1"/>
    <property type="molecule type" value="Genomic_DNA"/>
</dbReference>
<sequence>MPCACCTLGTRDGRCLNVSFLVPSSVEMSKLPTSGCKPRSERGALETLSLLGLEATVRNCHFQHILPEHLQNISSPPENQVMTHMTETTYHTI</sequence>
<reference evidence="2" key="2">
    <citation type="submission" date="2017-12" db="EMBL/GenBank/DDBJ databases">
        <title>Genome sequence of the Bar-tailed Godwit (Limosa lapponica baueri).</title>
        <authorList>
            <person name="Lima N.C.B."/>
            <person name="Parody-Merino A.M."/>
            <person name="Battley P.F."/>
            <person name="Fidler A.E."/>
            <person name="Prosdocimi F."/>
        </authorList>
    </citation>
    <scope>NUCLEOTIDE SEQUENCE [LARGE SCALE GENOMIC DNA]</scope>
</reference>
<keyword evidence="2" id="KW-1185">Reference proteome</keyword>
<name>A0A2I0TSH1_LIMLA</name>
<organism evidence="1 2">
    <name type="scientific">Limosa lapponica baueri</name>
    <dbReference type="NCBI Taxonomy" id="1758121"/>
    <lineage>
        <taxon>Eukaryota</taxon>
        <taxon>Metazoa</taxon>
        <taxon>Chordata</taxon>
        <taxon>Craniata</taxon>
        <taxon>Vertebrata</taxon>
        <taxon>Euteleostomi</taxon>
        <taxon>Archelosauria</taxon>
        <taxon>Archosauria</taxon>
        <taxon>Dinosauria</taxon>
        <taxon>Saurischia</taxon>
        <taxon>Theropoda</taxon>
        <taxon>Coelurosauria</taxon>
        <taxon>Aves</taxon>
        <taxon>Neognathae</taxon>
        <taxon>Neoaves</taxon>
        <taxon>Charadriiformes</taxon>
        <taxon>Scolopacidae</taxon>
        <taxon>Limosa</taxon>
    </lineage>
</organism>
<evidence type="ECO:0000313" key="1">
    <source>
        <dbReference type="EMBL" id="PKU36727.1"/>
    </source>
</evidence>
<proteinExistence type="predicted"/>
<reference evidence="2" key="1">
    <citation type="submission" date="2017-11" db="EMBL/GenBank/DDBJ databases">
        <authorList>
            <person name="Lima N.C."/>
            <person name="Parody-Merino A.M."/>
            <person name="Battley P.F."/>
            <person name="Fidler A.E."/>
            <person name="Prosdocimi F."/>
        </authorList>
    </citation>
    <scope>NUCLEOTIDE SEQUENCE [LARGE SCALE GENOMIC DNA]</scope>
</reference>
<evidence type="ECO:0000313" key="2">
    <source>
        <dbReference type="Proteomes" id="UP000233556"/>
    </source>
</evidence>